<evidence type="ECO:0000256" key="1">
    <source>
        <dbReference type="SAM" id="Coils"/>
    </source>
</evidence>
<dbReference type="EMBL" id="JALJOR010000012">
    <property type="protein sequence ID" value="KAK9807849.1"/>
    <property type="molecule type" value="Genomic_DNA"/>
</dbReference>
<reference evidence="3 4" key="1">
    <citation type="journal article" date="2024" name="Nat. Commun.">
        <title>Phylogenomics reveals the evolutionary origins of lichenization in chlorophyte algae.</title>
        <authorList>
            <person name="Puginier C."/>
            <person name="Libourel C."/>
            <person name="Otte J."/>
            <person name="Skaloud P."/>
            <person name="Haon M."/>
            <person name="Grisel S."/>
            <person name="Petersen M."/>
            <person name="Berrin J.G."/>
            <person name="Delaux P.M."/>
            <person name="Dal Grande F."/>
            <person name="Keller J."/>
        </authorList>
    </citation>
    <scope>NUCLEOTIDE SEQUENCE [LARGE SCALE GENOMIC DNA]</scope>
    <source>
        <strain evidence="3 4">SAG 2043</strain>
    </source>
</reference>
<evidence type="ECO:0000313" key="4">
    <source>
        <dbReference type="Proteomes" id="UP001489004"/>
    </source>
</evidence>
<dbReference type="AlphaFoldDB" id="A0AAW1PDQ7"/>
<dbReference type="PANTHER" id="PTHR34356:SF1">
    <property type="entry name" value="ANTIGENIC HEAT-STABLE PROTEIN"/>
    <property type="match status" value="1"/>
</dbReference>
<keyword evidence="1" id="KW-0175">Coiled coil</keyword>
<protein>
    <recommendedName>
        <fullName evidence="2">BOD1/SHG1 domain-containing protein</fullName>
    </recommendedName>
</protein>
<feature type="domain" description="BOD1/SHG1" evidence="2">
    <location>
        <begin position="17"/>
        <end position="108"/>
    </location>
</feature>
<comment type="caution">
    <text evidence="3">The sequence shown here is derived from an EMBL/GenBank/DDBJ whole genome shotgun (WGS) entry which is preliminary data.</text>
</comment>
<gene>
    <name evidence="3" type="ORF">WJX72_011190</name>
</gene>
<dbReference type="Pfam" id="PF05205">
    <property type="entry name" value="COMPASS-Shg1"/>
    <property type="match status" value="1"/>
</dbReference>
<accession>A0AAW1PDQ7</accession>
<sequence length="119" mass="13419">MGSINPDDCTAVLNKIMADGTFDELRQQAVAELKSNVVFKEYVEELVANSETLNSSKVEKKTQKENFEQLRKELEAKVMDEALNTTWGALTSSEKPISRLIDQRVHEALCAVYAGRQQR</sequence>
<evidence type="ECO:0000259" key="2">
    <source>
        <dbReference type="Pfam" id="PF05205"/>
    </source>
</evidence>
<dbReference type="InterPro" id="IPR055264">
    <property type="entry name" value="BOD1/SHG1_dom"/>
</dbReference>
<name>A0AAW1PDQ7_9CHLO</name>
<feature type="coiled-coil region" evidence="1">
    <location>
        <begin position="53"/>
        <end position="84"/>
    </location>
</feature>
<evidence type="ECO:0000313" key="3">
    <source>
        <dbReference type="EMBL" id="KAK9807849.1"/>
    </source>
</evidence>
<organism evidence="3 4">
    <name type="scientific">[Myrmecia] bisecta</name>
    <dbReference type="NCBI Taxonomy" id="41462"/>
    <lineage>
        <taxon>Eukaryota</taxon>
        <taxon>Viridiplantae</taxon>
        <taxon>Chlorophyta</taxon>
        <taxon>core chlorophytes</taxon>
        <taxon>Trebouxiophyceae</taxon>
        <taxon>Trebouxiales</taxon>
        <taxon>Trebouxiaceae</taxon>
        <taxon>Myrmecia</taxon>
    </lineage>
</organism>
<dbReference type="Proteomes" id="UP001489004">
    <property type="component" value="Unassembled WGS sequence"/>
</dbReference>
<proteinExistence type="predicted"/>
<dbReference type="PANTHER" id="PTHR34356">
    <property type="entry name" value="ANTIGENIC HEAT-STABLE PROTEIN"/>
    <property type="match status" value="1"/>
</dbReference>
<keyword evidence="4" id="KW-1185">Reference proteome</keyword>